<dbReference type="InterPro" id="IPR003142">
    <property type="entry name" value="BPL_C"/>
</dbReference>
<dbReference type="NCBIfam" id="TIGR00121">
    <property type="entry name" value="birA_ligase"/>
    <property type="match status" value="1"/>
</dbReference>
<reference evidence="7" key="2">
    <citation type="submission" date="2021-04" db="EMBL/GenBank/DDBJ databases">
        <authorList>
            <person name="Gilroy R."/>
        </authorList>
    </citation>
    <scope>NUCLEOTIDE SEQUENCE</scope>
    <source>
        <strain evidence="7">14324</strain>
    </source>
</reference>
<keyword evidence="3" id="KW-0067">ATP-binding</keyword>
<evidence type="ECO:0000259" key="6">
    <source>
        <dbReference type="PROSITE" id="PS51733"/>
    </source>
</evidence>
<dbReference type="PANTHER" id="PTHR12835:SF5">
    <property type="entry name" value="BIOTIN--PROTEIN LIGASE"/>
    <property type="match status" value="1"/>
</dbReference>
<dbReference type="AlphaFoldDB" id="A0A9D2DRW1"/>
<dbReference type="InterPro" id="IPR004143">
    <property type="entry name" value="BPL_LPL_catalytic"/>
</dbReference>
<dbReference type="GO" id="GO:0004077">
    <property type="term" value="F:biotin--[biotin carboxyl-carrier protein] ligase activity"/>
    <property type="evidence" value="ECO:0007669"/>
    <property type="project" value="UniProtKB-EC"/>
</dbReference>
<keyword evidence="2" id="KW-0547">Nucleotide-binding</keyword>
<sequence length="272" mass="29956">MDSPDVMTVEELAGLMNTRWAGKNIVYYDATDSTNLRIKQLGREGAPHGTLAVAEQQAAGRGRRGRSWESPAGCGIYMSILLRPDIEPDKAPMLTLVAACSVAESLQDLCTGNMQVQIKWPNDIIISGKKLAGILTEMNVRAGKVDYVVVGMGINVNIADFPEKIRKTATSLRIESGRRIERAPVIAAVMERLEADYRIFMRTQDLSGLMDAYSRMLVNKDRDVLILGEKEQYRAHALGITPMGELIVRRGNGAEEKIRAGEVSVRGVYGYV</sequence>
<evidence type="ECO:0000256" key="5">
    <source>
        <dbReference type="ARBA" id="ARBA00024227"/>
    </source>
</evidence>
<dbReference type="EC" id="6.3.4.15" evidence="5"/>
<dbReference type="EMBL" id="DXBU01000061">
    <property type="protein sequence ID" value="HIZ22072.1"/>
    <property type="molecule type" value="Genomic_DNA"/>
</dbReference>
<dbReference type="Gene3D" id="3.30.930.10">
    <property type="entry name" value="Bira Bifunctional Protein, Domain 2"/>
    <property type="match status" value="1"/>
</dbReference>
<dbReference type="InterPro" id="IPR045864">
    <property type="entry name" value="aa-tRNA-synth_II/BPL/LPL"/>
</dbReference>
<proteinExistence type="predicted"/>
<dbReference type="InterPro" id="IPR004408">
    <property type="entry name" value="Biotin_CoA_COase_ligase"/>
</dbReference>
<dbReference type="Pfam" id="PF03099">
    <property type="entry name" value="BPL_LplA_LipB"/>
    <property type="match status" value="1"/>
</dbReference>
<dbReference type="InterPro" id="IPR008988">
    <property type="entry name" value="Transcriptional_repressor_C"/>
</dbReference>
<dbReference type="Pfam" id="PF02237">
    <property type="entry name" value="BPL_C"/>
    <property type="match status" value="1"/>
</dbReference>
<gene>
    <name evidence="7" type="ORF">IAA21_04635</name>
</gene>
<dbReference type="PANTHER" id="PTHR12835">
    <property type="entry name" value="BIOTIN PROTEIN LIGASE"/>
    <property type="match status" value="1"/>
</dbReference>
<evidence type="ECO:0000256" key="4">
    <source>
        <dbReference type="ARBA" id="ARBA00023267"/>
    </source>
</evidence>
<protein>
    <recommendedName>
        <fullName evidence="5">biotin--[biotin carboxyl-carrier protein] ligase</fullName>
        <ecNumber evidence="5">6.3.4.15</ecNumber>
    </recommendedName>
</protein>
<dbReference type="GO" id="GO:0009249">
    <property type="term" value="P:protein lipoylation"/>
    <property type="evidence" value="ECO:0007669"/>
    <property type="project" value="UniProtKB-ARBA"/>
</dbReference>
<dbReference type="SUPFAM" id="SSF55681">
    <property type="entry name" value="Class II aaRS and biotin synthetases"/>
    <property type="match status" value="1"/>
</dbReference>
<dbReference type="CDD" id="cd16442">
    <property type="entry name" value="BPL"/>
    <property type="match status" value="1"/>
</dbReference>
<evidence type="ECO:0000313" key="8">
    <source>
        <dbReference type="Proteomes" id="UP000824041"/>
    </source>
</evidence>
<keyword evidence="1 7" id="KW-0436">Ligase</keyword>
<dbReference type="Gene3D" id="2.30.30.100">
    <property type="match status" value="1"/>
</dbReference>
<feature type="domain" description="BPL/LPL catalytic" evidence="6">
    <location>
        <begin position="10"/>
        <end position="201"/>
    </location>
</feature>
<organism evidence="7 8">
    <name type="scientific">Candidatus Blautia faecigallinarum</name>
    <dbReference type="NCBI Taxonomy" id="2838488"/>
    <lineage>
        <taxon>Bacteria</taxon>
        <taxon>Bacillati</taxon>
        <taxon>Bacillota</taxon>
        <taxon>Clostridia</taxon>
        <taxon>Lachnospirales</taxon>
        <taxon>Lachnospiraceae</taxon>
        <taxon>Blautia</taxon>
    </lineage>
</organism>
<dbReference type="GO" id="GO:0005524">
    <property type="term" value="F:ATP binding"/>
    <property type="evidence" value="ECO:0007669"/>
    <property type="project" value="UniProtKB-KW"/>
</dbReference>
<dbReference type="PROSITE" id="PS51733">
    <property type="entry name" value="BPL_LPL_CATALYTIC"/>
    <property type="match status" value="1"/>
</dbReference>
<evidence type="ECO:0000256" key="1">
    <source>
        <dbReference type="ARBA" id="ARBA00022598"/>
    </source>
</evidence>
<comment type="caution">
    <text evidence="7">The sequence shown here is derived from an EMBL/GenBank/DDBJ whole genome shotgun (WGS) entry which is preliminary data.</text>
</comment>
<evidence type="ECO:0000256" key="3">
    <source>
        <dbReference type="ARBA" id="ARBA00022840"/>
    </source>
</evidence>
<accession>A0A9D2DRW1</accession>
<reference evidence="7" key="1">
    <citation type="journal article" date="2021" name="PeerJ">
        <title>Extensive microbial diversity within the chicken gut microbiome revealed by metagenomics and culture.</title>
        <authorList>
            <person name="Gilroy R."/>
            <person name="Ravi A."/>
            <person name="Getino M."/>
            <person name="Pursley I."/>
            <person name="Horton D.L."/>
            <person name="Alikhan N.F."/>
            <person name="Baker D."/>
            <person name="Gharbi K."/>
            <person name="Hall N."/>
            <person name="Watson M."/>
            <person name="Adriaenssens E.M."/>
            <person name="Foster-Nyarko E."/>
            <person name="Jarju S."/>
            <person name="Secka A."/>
            <person name="Antonio M."/>
            <person name="Oren A."/>
            <person name="Chaudhuri R.R."/>
            <person name="La Ragione R."/>
            <person name="Hildebrand F."/>
            <person name="Pallen M.J."/>
        </authorList>
    </citation>
    <scope>NUCLEOTIDE SEQUENCE</scope>
    <source>
        <strain evidence="7">14324</strain>
    </source>
</reference>
<evidence type="ECO:0000256" key="2">
    <source>
        <dbReference type="ARBA" id="ARBA00022741"/>
    </source>
</evidence>
<evidence type="ECO:0000313" key="7">
    <source>
        <dbReference type="EMBL" id="HIZ22072.1"/>
    </source>
</evidence>
<dbReference type="GO" id="GO:0016740">
    <property type="term" value="F:transferase activity"/>
    <property type="evidence" value="ECO:0007669"/>
    <property type="project" value="UniProtKB-ARBA"/>
</dbReference>
<dbReference type="Proteomes" id="UP000824041">
    <property type="component" value="Unassembled WGS sequence"/>
</dbReference>
<name>A0A9D2DRW1_9FIRM</name>
<dbReference type="SUPFAM" id="SSF50037">
    <property type="entry name" value="C-terminal domain of transcriptional repressors"/>
    <property type="match status" value="1"/>
</dbReference>
<dbReference type="GO" id="GO:0005737">
    <property type="term" value="C:cytoplasm"/>
    <property type="evidence" value="ECO:0007669"/>
    <property type="project" value="TreeGrafter"/>
</dbReference>
<keyword evidence="4" id="KW-0092">Biotin</keyword>